<gene>
    <name evidence="2" type="ORF">L9F63_012944</name>
</gene>
<reference evidence="2" key="2">
    <citation type="submission" date="2023-05" db="EMBL/GenBank/DDBJ databases">
        <authorList>
            <person name="Fouks B."/>
        </authorList>
    </citation>
    <scope>NUCLEOTIDE SEQUENCE</scope>
    <source>
        <strain evidence="2">Stay&amp;Tobe</strain>
        <tissue evidence="2">Testes</tissue>
    </source>
</reference>
<feature type="non-terminal residue" evidence="2">
    <location>
        <position position="1"/>
    </location>
</feature>
<protein>
    <submittedName>
        <fullName evidence="2">Uncharacterized protein</fullName>
    </submittedName>
</protein>
<reference evidence="2" key="1">
    <citation type="journal article" date="2023" name="IScience">
        <title>Live-bearing cockroach genome reveals convergent evolutionary mechanisms linked to viviparity in insects and beyond.</title>
        <authorList>
            <person name="Fouks B."/>
            <person name="Harrison M.C."/>
            <person name="Mikhailova A.A."/>
            <person name="Marchal E."/>
            <person name="English S."/>
            <person name="Carruthers M."/>
            <person name="Jennings E.C."/>
            <person name="Chiamaka E.L."/>
            <person name="Frigard R.A."/>
            <person name="Pippel M."/>
            <person name="Attardo G.M."/>
            <person name="Benoit J.B."/>
            <person name="Bornberg-Bauer E."/>
            <person name="Tobe S.S."/>
        </authorList>
    </citation>
    <scope>NUCLEOTIDE SEQUENCE</scope>
    <source>
        <strain evidence="2">Stay&amp;Tobe</strain>
    </source>
</reference>
<evidence type="ECO:0000313" key="3">
    <source>
        <dbReference type="Proteomes" id="UP001233999"/>
    </source>
</evidence>
<dbReference type="AlphaFoldDB" id="A0AAD8AB92"/>
<accession>A0AAD8AB92</accession>
<organism evidence="2 3">
    <name type="scientific">Diploptera punctata</name>
    <name type="common">Pacific beetle cockroach</name>
    <dbReference type="NCBI Taxonomy" id="6984"/>
    <lineage>
        <taxon>Eukaryota</taxon>
        <taxon>Metazoa</taxon>
        <taxon>Ecdysozoa</taxon>
        <taxon>Arthropoda</taxon>
        <taxon>Hexapoda</taxon>
        <taxon>Insecta</taxon>
        <taxon>Pterygota</taxon>
        <taxon>Neoptera</taxon>
        <taxon>Polyneoptera</taxon>
        <taxon>Dictyoptera</taxon>
        <taxon>Blattodea</taxon>
        <taxon>Blaberoidea</taxon>
        <taxon>Blaberidae</taxon>
        <taxon>Diplopterinae</taxon>
        <taxon>Diploptera</taxon>
    </lineage>
</organism>
<keyword evidence="1" id="KW-0472">Membrane</keyword>
<keyword evidence="1" id="KW-0812">Transmembrane</keyword>
<name>A0AAD8AB92_DIPPU</name>
<comment type="caution">
    <text evidence="2">The sequence shown here is derived from an EMBL/GenBank/DDBJ whole genome shotgun (WGS) entry which is preliminary data.</text>
</comment>
<dbReference type="Proteomes" id="UP001233999">
    <property type="component" value="Unassembled WGS sequence"/>
</dbReference>
<feature type="transmembrane region" description="Helical" evidence="1">
    <location>
        <begin position="34"/>
        <end position="61"/>
    </location>
</feature>
<keyword evidence="1" id="KW-1133">Transmembrane helix</keyword>
<sequence>FMKLHERGIRKRIYNRNLPPKYEDVDKSTPSVEIIYVAPLLAVFVSGMATSLLILILELILWHKIQKHC</sequence>
<evidence type="ECO:0000256" key="1">
    <source>
        <dbReference type="SAM" id="Phobius"/>
    </source>
</evidence>
<proteinExistence type="predicted"/>
<keyword evidence="3" id="KW-1185">Reference proteome</keyword>
<dbReference type="EMBL" id="JASPKZ010002307">
    <property type="protein sequence ID" value="KAJ9595863.1"/>
    <property type="molecule type" value="Genomic_DNA"/>
</dbReference>
<evidence type="ECO:0000313" key="2">
    <source>
        <dbReference type="EMBL" id="KAJ9595863.1"/>
    </source>
</evidence>